<evidence type="ECO:0000259" key="3">
    <source>
        <dbReference type="PROSITE" id="PS50048"/>
    </source>
</evidence>
<feature type="compositionally biased region" description="Polar residues" evidence="2">
    <location>
        <begin position="56"/>
        <end position="78"/>
    </location>
</feature>
<keyword evidence="1" id="KW-0539">Nucleus</keyword>
<evidence type="ECO:0000256" key="2">
    <source>
        <dbReference type="SAM" id="MobiDB-lite"/>
    </source>
</evidence>
<sequence>MPRKGYKKSRFGCANCKRRHRRCDEGLPACLGCLMANDTCSYLLPSSIKPPGQRVHSANSTTTTPLPAVQASSTTSPDVASPVSEPPTPSPGTTEAPNLKHLYLLSLYMRDPYCLIGLVRSTDSQTSLDLFLKYALRNDWFMSILLAFTALRKAIDDGGNNELHRQSMEQLDYGFQGFGEAMQNMTSETVNDIFLASGLISLHMLCDTFAFAHEDSNKEYLDRIIRTIRVMQGTRAVLREGNWDVIRTSDVAPLLGLDTVMLPFGTDSRTPHFQRLYTLLQASDMSEPLKADCAEAIEQLLKTYGSDSEDGDARHKSRSLRARAWAAVVSRPFTDLLQDRNPEALIILTHWGVLLHDLETDWPIGGCGQRIISTVEECLDDTWKKWVRWPREMVSELV</sequence>
<dbReference type="GO" id="GO:0008270">
    <property type="term" value="F:zinc ion binding"/>
    <property type="evidence" value="ECO:0007669"/>
    <property type="project" value="InterPro"/>
</dbReference>
<protein>
    <recommendedName>
        <fullName evidence="3">Zn(2)-C6 fungal-type domain-containing protein</fullName>
    </recommendedName>
</protein>
<dbReference type="OrthoDB" id="416217at2759"/>
<dbReference type="Gene3D" id="4.10.240.10">
    <property type="entry name" value="Zn(2)-C6 fungal-type DNA-binding domain"/>
    <property type="match status" value="1"/>
</dbReference>
<evidence type="ECO:0000313" key="5">
    <source>
        <dbReference type="Proteomes" id="UP000799538"/>
    </source>
</evidence>
<evidence type="ECO:0000256" key="1">
    <source>
        <dbReference type="ARBA" id="ARBA00023242"/>
    </source>
</evidence>
<name>A0A6A6GP37_9PEZI</name>
<dbReference type="AlphaFoldDB" id="A0A6A6GP37"/>
<dbReference type="SUPFAM" id="SSF57701">
    <property type="entry name" value="Zn2/Cys6 DNA-binding domain"/>
    <property type="match status" value="1"/>
</dbReference>
<dbReference type="PANTHER" id="PTHR47784:SF4">
    <property type="entry name" value="ZN(II)2CYS6 TRANSCRIPTION FACTOR (EUROFUNG)"/>
    <property type="match status" value="1"/>
</dbReference>
<gene>
    <name evidence="4" type="ORF">BDZ85DRAFT_4430</name>
</gene>
<organism evidence="4 5">
    <name type="scientific">Elsinoe ampelina</name>
    <dbReference type="NCBI Taxonomy" id="302913"/>
    <lineage>
        <taxon>Eukaryota</taxon>
        <taxon>Fungi</taxon>
        <taxon>Dikarya</taxon>
        <taxon>Ascomycota</taxon>
        <taxon>Pezizomycotina</taxon>
        <taxon>Dothideomycetes</taxon>
        <taxon>Dothideomycetidae</taxon>
        <taxon>Myriangiales</taxon>
        <taxon>Elsinoaceae</taxon>
        <taxon>Elsinoe</taxon>
    </lineage>
</organism>
<dbReference type="InterPro" id="IPR053157">
    <property type="entry name" value="Sterol_Uptake_Regulator"/>
</dbReference>
<evidence type="ECO:0000313" key="4">
    <source>
        <dbReference type="EMBL" id="KAF2227516.1"/>
    </source>
</evidence>
<dbReference type="InterPro" id="IPR001138">
    <property type="entry name" value="Zn2Cys6_DnaBD"/>
</dbReference>
<feature type="region of interest" description="Disordered" evidence="2">
    <location>
        <begin position="52"/>
        <end position="95"/>
    </location>
</feature>
<dbReference type="PROSITE" id="PS50048">
    <property type="entry name" value="ZN2_CY6_FUNGAL_2"/>
    <property type="match status" value="1"/>
</dbReference>
<dbReference type="PANTHER" id="PTHR47784">
    <property type="entry name" value="STEROL UPTAKE CONTROL PROTEIN 2"/>
    <property type="match status" value="1"/>
</dbReference>
<reference evidence="5" key="1">
    <citation type="journal article" date="2020" name="Stud. Mycol.">
        <title>101 Dothideomycetes genomes: A test case for predicting lifestyles and emergence of pathogens.</title>
        <authorList>
            <person name="Haridas S."/>
            <person name="Albert R."/>
            <person name="Binder M."/>
            <person name="Bloem J."/>
            <person name="LaButti K."/>
            <person name="Salamov A."/>
            <person name="Andreopoulos B."/>
            <person name="Baker S."/>
            <person name="Barry K."/>
            <person name="Bills G."/>
            <person name="Bluhm B."/>
            <person name="Cannon C."/>
            <person name="Castanera R."/>
            <person name="Culley D."/>
            <person name="Daum C."/>
            <person name="Ezra D."/>
            <person name="Gonzalez J."/>
            <person name="Henrissat B."/>
            <person name="Kuo A."/>
            <person name="Liang C."/>
            <person name="Lipzen A."/>
            <person name="Lutzoni F."/>
            <person name="Magnuson J."/>
            <person name="Mondo S."/>
            <person name="Nolan M."/>
            <person name="Ohm R."/>
            <person name="Pangilinan J."/>
            <person name="Park H.-J."/>
            <person name="Ramirez L."/>
            <person name="Alfaro M."/>
            <person name="Sun H."/>
            <person name="Tritt A."/>
            <person name="Yoshinaga Y."/>
            <person name="Zwiers L.-H."/>
            <person name="Turgeon B."/>
            <person name="Goodwin S."/>
            <person name="Spatafora J."/>
            <person name="Crous P."/>
            <person name="Grigoriev I."/>
        </authorList>
    </citation>
    <scope>NUCLEOTIDE SEQUENCE [LARGE SCALE GENOMIC DNA]</scope>
    <source>
        <strain evidence="5">CECT 20119</strain>
    </source>
</reference>
<keyword evidence="5" id="KW-1185">Reference proteome</keyword>
<feature type="domain" description="Zn(2)-C6 fungal-type" evidence="3">
    <location>
        <begin position="12"/>
        <end position="42"/>
    </location>
</feature>
<dbReference type="InterPro" id="IPR036864">
    <property type="entry name" value="Zn2-C6_fun-type_DNA-bd_sf"/>
</dbReference>
<dbReference type="SMART" id="SM00066">
    <property type="entry name" value="GAL4"/>
    <property type="match status" value="1"/>
</dbReference>
<dbReference type="GO" id="GO:0001228">
    <property type="term" value="F:DNA-binding transcription activator activity, RNA polymerase II-specific"/>
    <property type="evidence" value="ECO:0007669"/>
    <property type="project" value="TreeGrafter"/>
</dbReference>
<proteinExistence type="predicted"/>
<dbReference type="Proteomes" id="UP000799538">
    <property type="component" value="Unassembled WGS sequence"/>
</dbReference>
<dbReference type="EMBL" id="ML992501">
    <property type="protein sequence ID" value="KAF2227516.1"/>
    <property type="molecule type" value="Genomic_DNA"/>
</dbReference>
<dbReference type="PROSITE" id="PS00463">
    <property type="entry name" value="ZN2_CY6_FUNGAL_1"/>
    <property type="match status" value="1"/>
</dbReference>
<dbReference type="CDD" id="cd00067">
    <property type="entry name" value="GAL4"/>
    <property type="match status" value="1"/>
</dbReference>
<accession>A0A6A6GP37</accession>
<dbReference type="Pfam" id="PF00172">
    <property type="entry name" value="Zn_clus"/>
    <property type="match status" value="1"/>
</dbReference>